<dbReference type="SUPFAM" id="SSF58113">
    <property type="entry name" value="Apolipoprotein A-I"/>
    <property type="match status" value="1"/>
</dbReference>
<sequence length="416" mass="47037">MDAVLIILLLLVLVGLFLLWQRQSWLMHVLEDQLDGQSDRIADQMTYLLERSNQEQLRDLHQATSQTADRLTDVRKDLYENLTDLRQDLSQSLEQNRSSLQQGLMRLQESNDQRLEAMRQTVEEKLEKTLQSRLQSSFETVSKQLESVNRGLGEMQTVARDVGSLSKVLSGTKTRGILGEIQLAQIIEDIMAPSQYEREFATVSGASERVEFAIKLPGASQDQIVYLPIDAKFPLEAYYRLEEAYELGDKSEVEVARKALLTAVKGFAKSIHKKYLNPPETTHFAIMFLPTEGLYAEIVRQPAFFDDLRRTENVLVAGPSTLSALLNSLSVGFRTLTIQRSADDISKTLGQVKTEFGKFGGLLQKTQVQLERASRNIDSLLTTRTQAIERALRTIELTGEQGQSPLAEAWEERDEN</sequence>
<evidence type="ECO:0000256" key="4">
    <source>
        <dbReference type="ARBA" id="ARBA00023172"/>
    </source>
</evidence>
<comment type="similarity">
    <text evidence="2">Belongs to the RmuC family.</text>
</comment>
<dbReference type="InterPro" id="IPR003798">
    <property type="entry name" value="DNA_recombination_RmuC"/>
</dbReference>
<comment type="function">
    <text evidence="1">Involved in DNA recombination.</text>
</comment>
<evidence type="ECO:0000256" key="3">
    <source>
        <dbReference type="ARBA" id="ARBA00023054"/>
    </source>
</evidence>
<dbReference type="Proteomes" id="UP000522720">
    <property type="component" value="Unassembled WGS sequence"/>
</dbReference>
<dbReference type="PANTHER" id="PTHR30563:SF0">
    <property type="entry name" value="DNA RECOMBINATION PROTEIN RMUC"/>
    <property type="match status" value="1"/>
</dbReference>
<evidence type="ECO:0000313" key="7">
    <source>
        <dbReference type="Proteomes" id="UP000522720"/>
    </source>
</evidence>
<evidence type="ECO:0000256" key="2">
    <source>
        <dbReference type="ARBA" id="ARBA00009840"/>
    </source>
</evidence>
<proteinExistence type="inferred from homology"/>
<dbReference type="EMBL" id="JAAXPR010000026">
    <property type="protein sequence ID" value="NKZ21204.1"/>
    <property type="molecule type" value="Genomic_DNA"/>
</dbReference>
<evidence type="ECO:0000256" key="5">
    <source>
        <dbReference type="SAM" id="Coils"/>
    </source>
</evidence>
<evidence type="ECO:0000313" key="6">
    <source>
        <dbReference type="EMBL" id="NKZ21204.1"/>
    </source>
</evidence>
<name>A0A7X6N2Z6_9STRE</name>
<dbReference type="GO" id="GO:0006310">
    <property type="term" value="P:DNA recombination"/>
    <property type="evidence" value="ECO:0007669"/>
    <property type="project" value="UniProtKB-KW"/>
</dbReference>
<dbReference type="Gene3D" id="1.20.120.20">
    <property type="entry name" value="Apolipoprotein"/>
    <property type="match status" value="1"/>
</dbReference>
<dbReference type="PANTHER" id="PTHR30563">
    <property type="entry name" value="DNA RECOMBINATION PROTEIN RMUC"/>
    <property type="match status" value="1"/>
</dbReference>
<keyword evidence="4" id="KW-0233">DNA recombination</keyword>
<protein>
    <submittedName>
        <fullName evidence="6">DNA recombination protein RmuC</fullName>
    </submittedName>
</protein>
<comment type="caution">
    <text evidence="6">The sequence shown here is derived from an EMBL/GenBank/DDBJ whole genome shotgun (WGS) entry which is preliminary data.</text>
</comment>
<dbReference type="RefSeq" id="WP_168549935.1">
    <property type="nucleotide sequence ID" value="NZ_JAAXPR010000026.1"/>
</dbReference>
<reference evidence="6 7" key="1">
    <citation type="submission" date="2020-04" db="EMBL/GenBank/DDBJ databases">
        <title>MicrobeNet Type strains.</title>
        <authorList>
            <person name="Nicholson A.C."/>
        </authorList>
    </citation>
    <scope>NUCLEOTIDE SEQUENCE [LARGE SCALE GENOMIC DNA]</scope>
    <source>
        <strain evidence="6 7">CCUG 69612</strain>
    </source>
</reference>
<gene>
    <name evidence="6" type="primary">rmuC</name>
    <name evidence="6" type="ORF">HF992_10270</name>
</gene>
<keyword evidence="3 5" id="KW-0175">Coiled coil</keyword>
<evidence type="ECO:0000256" key="1">
    <source>
        <dbReference type="ARBA" id="ARBA00003416"/>
    </source>
</evidence>
<feature type="coiled-coil region" evidence="5">
    <location>
        <begin position="68"/>
        <end position="110"/>
    </location>
</feature>
<dbReference type="AlphaFoldDB" id="A0A7X6N2Z6"/>
<keyword evidence="7" id="KW-1185">Reference proteome</keyword>
<organism evidence="6 7">
    <name type="scientific">Streptococcus ovuberis</name>
    <dbReference type="NCBI Taxonomy" id="1936207"/>
    <lineage>
        <taxon>Bacteria</taxon>
        <taxon>Bacillati</taxon>
        <taxon>Bacillota</taxon>
        <taxon>Bacilli</taxon>
        <taxon>Lactobacillales</taxon>
        <taxon>Streptococcaceae</taxon>
        <taxon>Streptococcus</taxon>
    </lineage>
</organism>
<dbReference type="Pfam" id="PF02646">
    <property type="entry name" value="RmuC"/>
    <property type="match status" value="1"/>
</dbReference>
<accession>A0A7X6N2Z6</accession>
<feature type="coiled-coil region" evidence="5">
    <location>
        <begin position="363"/>
        <end position="390"/>
    </location>
</feature>